<evidence type="ECO:0000256" key="1">
    <source>
        <dbReference type="SAM" id="Phobius"/>
    </source>
</evidence>
<organism evidence="2 3">
    <name type="scientific">Leucobacter allii</name>
    <dbReference type="NCBI Taxonomy" id="2932247"/>
    <lineage>
        <taxon>Bacteria</taxon>
        <taxon>Bacillati</taxon>
        <taxon>Actinomycetota</taxon>
        <taxon>Actinomycetes</taxon>
        <taxon>Micrococcales</taxon>
        <taxon>Microbacteriaceae</taxon>
        <taxon>Leucobacter</taxon>
    </lineage>
</organism>
<dbReference type="RefSeq" id="WP_244729047.1">
    <property type="nucleotide sequence ID" value="NZ_CP095045.1"/>
</dbReference>
<gene>
    <name evidence="2" type="ORF">MUN78_04365</name>
</gene>
<name>A0ABY4FP70_9MICO</name>
<keyword evidence="1" id="KW-0812">Transmembrane</keyword>
<feature type="transmembrane region" description="Helical" evidence="1">
    <location>
        <begin position="45"/>
        <end position="65"/>
    </location>
</feature>
<keyword evidence="1" id="KW-1133">Transmembrane helix</keyword>
<sequence length="99" mass="10487">MNIQSVRTYIAALVGVLLLRLVAAVPAIAAVIDWIDGVFLEAGLAGASALALVTAAITAAAVLAYQKAAQWFGDRWPHIEKWMLGSSARPTYDPEHAAE</sequence>
<evidence type="ECO:0000313" key="3">
    <source>
        <dbReference type="Proteomes" id="UP000831786"/>
    </source>
</evidence>
<keyword evidence="1" id="KW-0472">Membrane</keyword>
<keyword evidence="3" id="KW-1185">Reference proteome</keyword>
<dbReference type="Proteomes" id="UP000831786">
    <property type="component" value="Chromosome"/>
</dbReference>
<dbReference type="EMBL" id="CP095045">
    <property type="protein sequence ID" value="UOQ58085.1"/>
    <property type="molecule type" value="Genomic_DNA"/>
</dbReference>
<protein>
    <submittedName>
        <fullName evidence="2">Uncharacterized protein</fullName>
    </submittedName>
</protein>
<evidence type="ECO:0000313" key="2">
    <source>
        <dbReference type="EMBL" id="UOQ58085.1"/>
    </source>
</evidence>
<accession>A0ABY4FP70</accession>
<proteinExistence type="predicted"/>
<reference evidence="2 3" key="1">
    <citation type="submission" date="2022-04" db="EMBL/GenBank/DDBJ databases">
        <title>Leucobacter sp. isolated from rhizosphere of garlic.</title>
        <authorList>
            <person name="Won M."/>
            <person name="Lee C.-M."/>
            <person name="Woen H.-Y."/>
            <person name="Kwon S.-W."/>
        </authorList>
    </citation>
    <scope>NUCLEOTIDE SEQUENCE [LARGE SCALE GENOMIC DNA]</scope>
    <source>
        <strain evidence="2 3">H21R-40</strain>
    </source>
</reference>